<sequence>MNAVRSLASMIEQPAPRPVIHPWDYVRLRRKAAGLTIAQAARPYWHRPEHRDDVESNIARLEQTGFRMMPTLEAADMSRAFPFSLDVYHQLCTLPPHQHPRLCAGCGWDQWTDQIDRQGNDVTWSEDNADLCTRCAEADRKPDNF</sequence>
<dbReference type="AlphaFoldDB" id="A0A239CM32"/>
<evidence type="ECO:0000313" key="2">
    <source>
        <dbReference type="Proteomes" id="UP000198281"/>
    </source>
</evidence>
<evidence type="ECO:0000313" key="1">
    <source>
        <dbReference type="EMBL" id="SNS20942.1"/>
    </source>
</evidence>
<protein>
    <submittedName>
        <fullName evidence="1">Uncharacterized protein</fullName>
    </submittedName>
</protein>
<dbReference type="Proteomes" id="UP000198281">
    <property type="component" value="Unassembled WGS sequence"/>
</dbReference>
<reference evidence="2" key="1">
    <citation type="submission" date="2017-06" db="EMBL/GenBank/DDBJ databases">
        <authorList>
            <person name="Varghese N."/>
            <person name="Submissions S."/>
        </authorList>
    </citation>
    <scope>NUCLEOTIDE SEQUENCE [LARGE SCALE GENOMIC DNA]</scope>
    <source>
        <strain evidence="2">LNB2</strain>
    </source>
</reference>
<name>A0A239CM32_9SPHN</name>
<dbReference type="EMBL" id="FZOS01000002">
    <property type="protein sequence ID" value="SNS20942.1"/>
    <property type="molecule type" value="Genomic_DNA"/>
</dbReference>
<keyword evidence="2" id="KW-1185">Reference proteome</keyword>
<accession>A0A239CM32</accession>
<dbReference type="OrthoDB" id="7503969at2"/>
<gene>
    <name evidence="1" type="ORF">SAMN06295912_102276</name>
</gene>
<proteinExistence type="predicted"/>
<organism evidence="1 2">
    <name type="scientific">Edaphosphingomonas laterariae</name>
    <dbReference type="NCBI Taxonomy" id="861865"/>
    <lineage>
        <taxon>Bacteria</taxon>
        <taxon>Pseudomonadati</taxon>
        <taxon>Pseudomonadota</taxon>
        <taxon>Alphaproteobacteria</taxon>
        <taxon>Sphingomonadales</taxon>
        <taxon>Rhizorhabdaceae</taxon>
        <taxon>Edaphosphingomonas</taxon>
    </lineage>
</organism>
<dbReference type="RefSeq" id="WP_144033707.1">
    <property type="nucleotide sequence ID" value="NZ_FZOS01000002.1"/>
</dbReference>